<reference evidence="2 3" key="1">
    <citation type="journal article" date="2016" name="J. Microbiol.">
        <title>Dankookia rubra gen. nov., sp. nov., an alphaproteobacterium isolated from sediment of a shallow stream.</title>
        <authorList>
            <person name="Kim W.H."/>
            <person name="Kim D.H."/>
            <person name="Kang K."/>
            <person name="Ahn T.Y."/>
        </authorList>
    </citation>
    <scope>NUCLEOTIDE SEQUENCE [LARGE SCALE GENOMIC DNA]</scope>
    <source>
        <strain evidence="2 3">JCM30602</strain>
    </source>
</reference>
<comment type="caution">
    <text evidence="2">The sequence shown here is derived from an EMBL/GenBank/DDBJ whole genome shotgun (WGS) entry which is preliminary data.</text>
</comment>
<dbReference type="AlphaFoldDB" id="A0A4V3AA40"/>
<sequence>MRTNIEIDDGLIAEAMARGGHPTKKAAVEAGLHLLVRLARQREAAAALWGSDPDYLVPPEDAPRDPALHETQAPLRGGNQAPPR</sequence>
<dbReference type="OrthoDB" id="9805830at2"/>
<evidence type="ECO:0000256" key="1">
    <source>
        <dbReference type="SAM" id="MobiDB-lite"/>
    </source>
</evidence>
<evidence type="ECO:0000313" key="3">
    <source>
        <dbReference type="Proteomes" id="UP000295096"/>
    </source>
</evidence>
<gene>
    <name evidence="2" type="ORF">E2C06_15145</name>
</gene>
<evidence type="ECO:0000313" key="2">
    <source>
        <dbReference type="EMBL" id="TDH61665.1"/>
    </source>
</evidence>
<dbReference type="InterPro" id="IPR019239">
    <property type="entry name" value="VapB_antitoxin"/>
</dbReference>
<organism evidence="2 3">
    <name type="scientific">Dankookia rubra</name>
    <dbReference type="NCBI Taxonomy" id="1442381"/>
    <lineage>
        <taxon>Bacteria</taxon>
        <taxon>Pseudomonadati</taxon>
        <taxon>Pseudomonadota</taxon>
        <taxon>Alphaproteobacteria</taxon>
        <taxon>Acetobacterales</taxon>
        <taxon>Roseomonadaceae</taxon>
        <taxon>Dankookia</taxon>
    </lineage>
</organism>
<feature type="region of interest" description="Disordered" evidence="1">
    <location>
        <begin position="49"/>
        <end position="84"/>
    </location>
</feature>
<keyword evidence="3" id="KW-1185">Reference proteome</keyword>
<proteinExistence type="predicted"/>
<accession>A0A4V3AA40</accession>
<name>A0A4V3AA40_9PROT</name>
<dbReference type="Pfam" id="PF09957">
    <property type="entry name" value="VapB_antitoxin"/>
    <property type="match status" value="1"/>
</dbReference>
<dbReference type="EMBL" id="SMSJ01000018">
    <property type="protein sequence ID" value="TDH61665.1"/>
    <property type="molecule type" value="Genomic_DNA"/>
</dbReference>
<dbReference type="Proteomes" id="UP000295096">
    <property type="component" value="Unassembled WGS sequence"/>
</dbReference>
<protein>
    <submittedName>
        <fullName evidence="2">Type II toxin-antitoxin system VapB family antitoxin</fullName>
    </submittedName>
</protein>
<dbReference type="RefSeq" id="WP_133289453.1">
    <property type="nucleotide sequence ID" value="NZ_SMSJ01000018.1"/>
</dbReference>